<dbReference type="CDD" id="cd02440">
    <property type="entry name" value="AdoMet_MTases"/>
    <property type="match status" value="1"/>
</dbReference>
<dbReference type="GO" id="GO:0032259">
    <property type="term" value="P:methylation"/>
    <property type="evidence" value="ECO:0007669"/>
    <property type="project" value="UniProtKB-KW"/>
</dbReference>
<dbReference type="InterPro" id="IPR013216">
    <property type="entry name" value="Methyltransf_11"/>
</dbReference>
<organism evidence="5">
    <name type="scientific">mine drainage metagenome</name>
    <dbReference type="NCBI Taxonomy" id="410659"/>
    <lineage>
        <taxon>unclassified sequences</taxon>
        <taxon>metagenomes</taxon>
        <taxon>ecological metagenomes</taxon>
    </lineage>
</organism>
<gene>
    <name evidence="5" type="primary">yrrT</name>
    <name evidence="5" type="ORF">GALL_160790</name>
</gene>
<dbReference type="EMBL" id="MLJW01000080">
    <property type="protein sequence ID" value="OIR01778.1"/>
    <property type="molecule type" value="Genomic_DNA"/>
</dbReference>
<dbReference type="EC" id="2.1.1.-" evidence="5"/>
<proteinExistence type="inferred from homology"/>
<sequence length="269" mass="29568">MNESDDTALRLREAYAGAGGFKSVFSPKAADYAASRPDYPTALVATLRGELTAGLDSRIADVGAGTGLLTQGLLDLGCAVTSVEPNADMRAEADRRLAGRPGYRSIAGSAEALPLPDRSLDLITAAQAFHWFEIERTRAEFLRVLKPHGQVALIWNDRVLDDPLHVALDDIFAQFGGAQRGALLAHENRADVPRFFRHGAKRELSWPHVQRLDQDGCVSFVFSRSYMPRRETDAGRESERLARSVHARFARNGFVDVPYRTVLILGRPA</sequence>
<dbReference type="PANTHER" id="PTHR44942:SF4">
    <property type="entry name" value="METHYLTRANSFERASE TYPE 11 DOMAIN-CONTAINING PROTEIN"/>
    <property type="match status" value="1"/>
</dbReference>
<dbReference type="AlphaFoldDB" id="A0A1J5S105"/>
<evidence type="ECO:0000259" key="4">
    <source>
        <dbReference type="Pfam" id="PF08241"/>
    </source>
</evidence>
<dbReference type="SUPFAM" id="SSF53335">
    <property type="entry name" value="S-adenosyl-L-methionine-dependent methyltransferases"/>
    <property type="match status" value="1"/>
</dbReference>
<evidence type="ECO:0000256" key="3">
    <source>
        <dbReference type="ARBA" id="ARBA00022679"/>
    </source>
</evidence>
<dbReference type="GO" id="GO:0008757">
    <property type="term" value="F:S-adenosylmethionine-dependent methyltransferase activity"/>
    <property type="evidence" value="ECO:0007669"/>
    <property type="project" value="InterPro"/>
</dbReference>
<dbReference type="Gene3D" id="3.40.50.150">
    <property type="entry name" value="Vaccinia Virus protein VP39"/>
    <property type="match status" value="1"/>
</dbReference>
<dbReference type="PANTHER" id="PTHR44942">
    <property type="entry name" value="METHYLTRANSF_11 DOMAIN-CONTAINING PROTEIN"/>
    <property type="match status" value="1"/>
</dbReference>
<evidence type="ECO:0000313" key="5">
    <source>
        <dbReference type="EMBL" id="OIR01778.1"/>
    </source>
</evidence>
<dbReference type="InterPro" id="IPR051052">
    <property type="entry name" value="Diverse_substrate_MTase"/>
</dbReference>
<accession>A0A1J5S105</accession>
<evidence type="ECO:0000256" key="2">
    <source>
        <dbReference type="ARBA" id="ARBA00022603"/>
    </source>
</evidence>
<feature type="domain" description="Methyltransferase type 11" evidence="4">
    <location>
        <begin position="61"/>
        <end position="152"/>
    </location>
</feature>
<dbReference type="Pfam" id="PF08241">
    <property type="entry name" value="Methyltransf_11"/>
    <property type="match status" value="1"/>
</dbReference>
<keyword evidence="2 5" id="KW-0489">Methyltransferase</keyword>
<keyword evidence="3 5" id="KW-0808">Transferase</keyword>
<evidence type="ECO:0000256" key="1">
    <source>
        <dbReference type="ARBA" id="ARBA00008361"/>
    </source>
</evidence>
<protein>
    <submittedName>
        <fullName evidence="5">Putative methyltransferase YrrT</fullName>
        <ecNumber evidence="5">2.1.1.-</ecNumber>
    </submittedName>
</protein>
<name>A0A1J5S105_9ZZZZ</name>
<dbReference type="InterPro" id="IPR029063">
    <property type="entry name" value="SAM-dependent_MTases_sf"/>
</dbReference>
<reference evidence="5" key="1">
    <citation type="submission" date="2016-10" db="EMBL/GenBank/DDBJ databases">
        <title>Sequence of Gallionella enrichment culture.</title>
        <authorList>
            <person name="Poehlein A."/>
            <person name="Muehling M."/>
            <person name="Daniel R."/>
        </authorList>
    </citation>
    <scope>NUCLEOTIDE SEQUENCE</scope>
</reference>
<comment type="caution">
    <text evidence="5">The sequence shown here is derived from an EMBL/GenBank/DDBJ whole genome shotgun (WGS) entry which is preliminary data.</text>
</comment>
<comment type="similarity">
    <text evidence="1">Belongs to the methyltransferase superfamily.</text>
</comment>